<dbReference type="InterPro" id="IPR012312">
    <property type="entry name" value="Hemerythrin-like"/>
</dbReference>
<gene>
    <name evidence="2" type="ORF">SAMN05443429_10811</name>
</gene>
<dbReference type="AlphaFoldDB" id="A0A1M6G121"/>
<dbReference type="Pfam" id="PF01814">
    <property type="entry name" value="Hemerythrin"/>
    <property type="match status" value="1"/>
</dbReference>
<accession>A0A1M6G121</accession>
<name>A0A1M6G121_9FLAO</name>
<dbReference type="EMBL" id="FQYI01000008">
    <property type="protein sequence ID" value="SHJ03633.1"/>
    <property type="molecule type" value="Genomic_DNA"/>
</dbReference>
<dbReference type="OrthoDB" id="9793254at2"/>
<dbReference type="STRING" id="1118202.SAMN05443429_10811"/>
<dbReference type="Proteomes" id="UP000184335">
    <property type="component" value="Unassembled WGS sequence"/>
</dbReference>
<evidence type="ECO:0000313" key="3">
    <source>
        <dbReference type="Proteomes" id="UP000184335"/>
    </source>
</evidence>
<evidence type="ECO:0000259" key="1">
    <source>
        <dbReference type="Pfam" id="PF01814"/>
    </source>
</evidence>
<reference evidence="2 3" key="1">
    <citation type="submission" date="2016-11" db="EMBL/GenBank/DDBJ databases">
        <authorList>
            <person name="Jaros S."/>
            <person name="Januszkiewicz K."/>
            <person name="Wedrychowicz H."/>
        </authorList>
    </citation>
    <scope>NUCLEOTIDE SEQUENCE [LARGE SCALE GENOMIC DNA]</scope>
    <source>
        <strain evidence="2 3">DSM 25479</strain>
    </source>
</reference>
<feature type="domain" description="Hemerythrin-like" evidence="1">
    <location>
        <begin position="35"/>
        <end position="116"/>
    </location>
</feature>
<protein>
    <submittedName>
        <fullName evidence="2">Hemerythrin HHE cation binding domain-containing protein</fullName>
    </submittedName>
</protein>
<organism evidence="2 3">
    <name type="scientific">Cruoricaptor ignavus</name>
    <dbReference type="NCBI Taxonomy" id="1118202"/>
    <lineage>
        <taxon>Bacteria</taxon>
        <taxon>Pseudomonadati</taxon>
        <taxon>Bacteroidota</taxon>
        <taxon>Flavobacteriia</taxon>
        <taxon>Flavobacteriales</taxon>
        <taxon>Weeksellaceae</taxon>
        <taxon>Cruoricaptor</taxon>
    </lineage>
</organism>
<sequence>MKRNENLIPFSRDHHYGLLCVWKIRQGIRKNVESDRIRAYVMYFWKEHLEEHFKLEDDLLPEIQNSEMKNMMDAEHAEIRELISKISASADYDLLETFAKSLQQHIRFEERKLFPEYEESLSEEQLEGIGRQLAQQHHPHDDAYPDEFWL</sequence>
<evidence type="ECO:0000313" key="2">
    <source>
        <dbReference type="EMBL" id="SHJ03633.1"/>
    </source>
</evidence>
<proteinExistence type="predicted"/>
<keyword evidence="3" id="KW-1185">Reference proteome</keyword>
<dbReference type="RefSeq" id="WP_073180128.1">
    <property type="nucleotide sequence ID" value="NZ_FQYI01000008.1"/>
</dbReference>
<dbReference type="Gene3D" id="1.20.120.520">
    <property type="entry name" value="nmb1532 protein domain like"/>
    <property type="match status" value="1"/>
</dbReference>